<feature type="signal peptide" evidence="3">
    <location>
        <begin position="1"/>
        <end position="16"/>
    </location>
</feature>
<evidence type="ECO:0000313" key="7">
    <source>
        <dbReference type="Proteomes" id="UP001331761"/>
    </source>
</evidence>
<feature type="chain" id="PRO_5044710894" description="Peptidase S1 domain-containing protein" evidence="3">
    <location>
        <begin position="17"/>
        <end position="227"/>
    </location>
</feature>
<feature type="non-terminal residue" evidence="6">
    <location>
        <position position="227"/>
    </location>
</feature>
<dbReference type="GO" id="GO:0004252">
    <property type="term" value="F:serine-type endopeptidase activity"/>
    <property type="evidence" value="ECO:0007669"/>
    <property type="project" value="InterPro"/>
</dbReference>
<dbReference type="InterPro" id="IPR051487">
    <property type="entry name" value="Ser/Thr_Proteases_Immune/Dev"/>
</dbReference>
<evidence type="ECO:0000256" key="2">
    <source>
        <dbReference type="ARBA" id="ARBA00024195"/>
    </source>
</evidence>
<dbReference type="PROSITE" id="PS00134">
    <property type="entry name" value="TRYPSIN_HIS"/>
    <property type="match status" value="1"/>
</dbReference>
<evidence type="ECO:0000259" key="4">
    <source>
        <dbReference type="PROSITE" id="PS50240"/>
    </source>
</evidence>
<evidence type="ECO:0000313" key="6">
    <source>
        <dbReference type="EMBL" id="KAK5973934.1"/>
    </source>
</evidence>
<dbReference type="SMART" id="SM00020">
    <property type="entry name" value="Tryp_SPc"/>
    <property type="match status" value="1"/>
</dbReference>
<dbReference type="SUPFAM" id="SSF50494">
    <property type="entry name" value="Trypsin-like serine proteases"/>
    <property type="match status" value="1"/>
</dbReference>
<dbReference type="PANTHER" id="PTHR24256">
    <property type="entry name" value="TRYPTASE-RELATED"/>
    <property type="match status" value="1"/>
</dbReference>
<accession>A0AAN8IGI7</accession>
<evidence type="ECO:0000256" key="1">
    <source>
        <dbReference type="ARBA" id="ARBA00023157"/>
    </source>
</evidence>
<name>A0AAN8IGI7_TRICO</name>
<proteinExistence type="inferred from homology"/>
<reference evidence="6 7" key="1">
    <citation type="submission" date="2019-10" db="EMBL/GenBank/DDBJ databases">
        <title>Assembly and Annotation for the nematode Trichostrongylus colubriformis.</title>
        <authorList>
            <person name="Martin J."/>
        </authorList>
    </citation>
    <scope>NUCLEOTIDE SEQUENCE [LARGE SCALE GENOMIC DNA]</scope>
    <source>
        <strain evidence="6">G859</strain>
        <tissue evidence="6">Whole worm</tissue>
    </source>
</reference>
<evidence type="ECO:0000313" key="5">
    <source>
        <dbReference type="EMBL" id="KAK5966600.1"/>
    </source>
</evidence>
<dbReference type="PROSITE" id="PS50240">
    <property type="entry name" value="TRYPSIN_DOM"/>
    <property type="match status" value="1"/>
</dbReference>
<dbReference type="AlphaFoldDB" id="A0AAN8IGI7"/>
<evidence type="ECO:0000256" key="3">
    <source>
        <dbReference type="SAM" id="SignalP"/>
    </source>
</evidence>
<gene>
    <name evidence="5" type="ORF">GCK32_010842</name>
    <name evidence="6" type="ORF">GCK32_010859</name>
</gene>
<keyword evidence="7" id="KW-1185">Reference proteome</keyword>
<dbReference type="Gene3D" id="2.40.10.10">
    <property type="entry name" value="Trypsin-like serine proteases"/>
    <property type="match status" value="1"/>
</dbReference>
<dbReference type="InterPro" id="IPR001254">
    <property type="entry name" value="Trypsin_dom"/>
</dbReference>
<dbReference type="Pfam" id="PF00089">
    <property type="entry name" value="Trypsin"/>
    <property type="match status" value="1"/>
</dbReference>
<dbReference type="InterPro" id="IPR009003">
    <property type="entry name" value="Peptidase_S1_PA"/>
</dbReference>
<dbReference type="InterPro" id="IPR018114">
    <property type="entry name" value="TRYPSIN_HIS"/>
</dbReference>
<dbReference type="InterPro" id="IPR043504">
    <property type="entry name" value="Peptidase_S1_PA_chymotrypsin"/>
</dbReference>
<dbReference type="EMBL" id="WIXE01014897">
    <property type="protein sequence ID" value="KAK5973934.1"/>
    <property type="molecule type" value="Genomic_DNA"/>
</dbReference>
<dbReference type="GO" id="GO:0006508">
    <property type="term" value="P:proteolysis"/>
    <property type="evidence" value="ECO:0007669"/>
    <property type="project" value="InterPro"/>
</dbReference>
<feature type="domain" description="Peptidase S1" evidence="4">
    <location>
        <begin position="44"/>
        <end position="227"/>
    </location>
</feature>
<sequence length="227" mass="25608">MLYILVLLLLALTLDCRRITEFENYAIKQYCGMNRLYKKASFKIFGGRGVVPGEYPWLVLITIPKLKGGRIGHKACTGSLISPRHVLTAAHCVTDYDAQKSGPCYGREQVVKAPMEKLQDLKVYVGTVCRHQKDCGTRQRVRKVIVHENWKRCVQSSVFPNNQVEVHDLAIIELENDISYKRASPICLPSENLRIQRVLHGAGSGRDEAEPVVGGQRRPMPLSLILR</sequence>
<protein>
    <recommendedName>
        <fullName evidence="4">Peptidase S1 domain-containing protein</fullName>
    </recommendedName>
</protein>
<comment type="similarity">
    <text evidence="2">Belongs to the peptidase S1 family. CLIP subfamily.</text>
</comment>
<dbReference type="EMBL" id="WIXE01023338">
    <property type="protein sequence ID" value="KAK5966600.1"/>
    <property type="molecule type" value="Genomic_DNA"/>
</dbReference>
<keyword evidence="1" id="KW-1015">Disulfide bond</keyword>
<keyword evidence="3" id="KW-0732">Signal</keyword>
<organism evidence="6 7">
    <name type="scientific">Trichostrongylus colubriformis</name>
    <name type="common">Black scour worm</name>
    <dbReference type="NCBI Taxonomy" id="6319"/>
    <lineage>
        <taxon>Eukaryota</taxon>
        <taxon>Metazoa</taxon>
        <taxon>Ecdysozoa</taxon>
        <taxon>Nematoda</taxon>
        <taxon>Chromadorea</taxon>
        <taxon>Rhabditida</taxon>
        <taxon>Rhabditina</taxon>
        <taxon>Rhabditomorpha</taxon>
        <taxon>Strongyloidea</taxon>
        <taxon>Trichostrongylidae</taxon>
        <taxon>Trichostrongylus</taxon>
    </lineage>
</organism>
<dbReference type="Proteomes" id="UP001331761">
    <property type="component" value="Unassembled WGS sequence"/>
</dbReference>
<comment type="caution">
    <text evidence="6">The sequence shown here is derived from an EMBL/GenBank/DDBJ whole genome shotgun (WGS) entry which is preliminary data.</text>
</comment>